<evidence type="ECO:0000256" key="1">
    <source>
        <dbReference type="ARBA" id="ARBA00008857"/>
    </source>
</evidence>
<evidence type="ECO:0000256" key="4">
    <source>
        <dbReference type="ARBA" id="ARBA00023172"/>
    </source>
</evidence>
<dbReference type="PROSITE" id="PS51898">
    <property type="entry name" value="TYR_RECOMBINASE"/>
    <property type="match status" value="1"/>
</dbReference>
<evidence type="ECO:0000313" key="6">
    <source>
        <dbReference type="EMBL" id="MDC8010951.1"/>
    </source>
</evidence>
<dbReference type="EMBL" id="JAOVZO020000001">
    <property type="protein sequence ID" value="MDC8010951.1"/>
    <property type="molecule type" value="Genomic_DNA"/>
</dbReference>
<dbReference type="PANTHER" id="PTHR30349">
    <property type="entry name" value="PHAGE INTEGRASE-RELATED"/>
    <property type="match status" value="1"/>
</dbReference>
<dbReference type="GO" id="GO:0015074">
    <property type="term" value="P:DNA integration"/>
    <property type="evidence" value="ECO:0007669"/>
    <property type="project" value="UniProtKB-KW"/>
</dbReference>
<feature type="domain" description="Tyr recombinase" evidence="5">
    <location>
        <begin position="267"/>
        <end position="471"/>
    </location>
</feature>
<protein>
    <submittedName>
        <fullName evidence="6">Site-specific integrase</fullName>
    </submittedName>
</protein>
<dbReference type="CDD" id="cd01184">
    <property type="entry name" value="INT_C_like_1"/>
    <property type="match status" value="1"/>
</dbReference>
<dbReference type="Proteomes" id="UP001139971">
    <property type="component" value="Unassembled WGS sequence"/>
</dbReference>
<sequence>MRLAHHLIRVPSGVYYFRQWIPLDLQPVMGRRFVQTSLRTRDTRAAKVYAQTLSLRYAQVFAELRGTAMPKPPRVDDIVAGAQQGALRPYEMDVDPTTLIPTRIRTDGTPQDNQAVLDALQALGNLRVVLAQPLPDLPSVLPAAASKPASGLTLAGAIKLYEEAEAATLKPNTWSQRKRAFESLKAVIGGTTPVAHITREKAGDWAHGLMTQPSSKLKDAPMTKRSAGNAVSHAAQLFVFLAQRGKWAGPNPVKGVVVMTKKEKARRKADGFQWEALDVPALKRAFDPSNLAGIRTLHTKWAACIGLFTGARVGEVAQLYLSDFVEEDGIPCIRIATDSDGQSLKTEASRRLVPIHPALVELGLLERVKELRQRGEERLFHDMRIDGRAGAGNAISKGFGYYLDKLGIKPRRANGIVGFHSLRKTVIQELQGSRLPAERRRAFVGHEPGDDVHESVYMRPWTAAELAELFPGLGWGNWLEFDRLKTLLRG</sequence>
<dbReference type="InterPro" id="IPR046668">
    <property type="entry name" value="DUF6538"/>
</dbReference>
<dbReference type="GO" id="GO:0003677">
    <property type="term" value="F:DNA binding"/>
    <property type="evidence" value="ECO:0007669"/>
    <property type="project" value="UniProtKB-KW"/>
</dbReference>
<evidence type="ECO:0000256" key="3">
    <source>
        <dbReference type="ARBA" id="ARBA00023125"/>
    </source>
</evidence>
<dbReference type="PANTHER" id="PTHR30349:SF41">
    <property type="entry name" value="INTEGRASE_RECOMBINASE PROTEIN MJ0367-RELATED"/>
    <property type="match status" value="1"/>
</dbReference>
<dbReference type="AlphaFoldDB" id="A0A9X3YGP2"/>
<comment type="similarity">
    <text evidence="1">Belongs to the 'phage' integrase family.</text>
</comment>
<name>A0A9X3YGP2_9GAMM</name>
<keyword evidence="3" id="KW-0238">DNA-binding</keyword>
<organism evidence="6 7">
    <name type="scientific">Tahibacter soli</name>
    <dbReference type="NCBI Taxonomy" id="2983605"/>
    <lineage>
        <taxon>Bacteria</taxon>
        <taxon>Pseudomonadati</taxon>
        <taxon>Pseudomonadota</taxon>
        <taxon>Gammaproteobacteria</taxon>
        <taxon>Lysobacterales</taxon>
        <taxon>Rhodanobacteraceae</taxon>
        <taxon>Tahibacter</taxon>
    </lineage>
</organism>
<keyword evidence="4" id="KW-0233">DNA recombination</keyword>
<reference evidence="6" key="1">
    <citation type="submission" date="2023-02" db="EMBL/GenBank/DDBJ databases">
        <title>Tahibacter soli sp. nov. isolated from soil.</title>
        <authorList>
            <person name="Baek J.H."/>
            <person name="Lee J.K."/>
            <person name="Choi D.G."/>
            <person name="Jeon C.O."/>
        </authorList>
    </citation>
    <scope>NUCLEOTIDE SEQUENCE</scope>
    <source>
        <strain evidence="6">BL</strain>
    </source>
</reference>
<keyword evidence="7" id="KW-1185">Reference proteome</keyword>
<keyword evidence="2" id="KW-0229">DNA integration</keyword>
<dbReference type="InterPro" id="IPR011010">
    <property type="entry name" value="DNA_brk_join_enz"/>
</dbReference>
<dbReference type="InterPro" id="IPR013762">
    <property type="entry name" value="Integrase-like_cat_sf"/>
</dbReference>
<dbReference type="InterPro" id="IPR002104">
    <property type="entry name" value="Integrase_catalytic"/>
</dbReference>
<dbReference type="GO" id="GO:0006310">
    <property type="term" value="P:DNA recombination"/>
    <property type="evidence" value="ECO:0007669"/>
    <property type="project" value="UniProtKB-KW"/>
</dbReference>
<dbReference type="RefSeq" id="WP_263544839.1">
    <property type="nucleotide sequence ID" value="NZ_JAOVZO020000001.1"/>
</dbReference>
<proteinExistence type="inferred from homology"/>
<evidence type="ECO:0000313" key="7">
    <source>
        <dbReference type="Proteomes" id="UP001139971"/>
    </source>
</evidence>
<evidence type="ECO:0000259" key="5">
    <source>
        <dbReference type="PROSITE" id="PS51898"/>
    </source>
</evidence>
<accession>A0A9X3YGP2</accession>
<evidence type="ECO:0000256" key="2">
    <source>
        <dbReference type="ARBA" id="ARBA00022908"/>
    </source>
</evidence>
<dbReference type="Gene3D" id="1.10.443.10">
    <property type="entry name" value="Intergrase catalytic core"/>
    <property type="match status" value="1"/>
</dbReference>
<comment type="caution">
    <text evidence="6">The sequence shown here is derived from an EMBL/GenBank/DDBJ whole genome shotgun (WGS) entry which is preliminary data.</text>
</comment>
<dbReference type="InterPro" id="IPR050090">
    <property type="entry name" value="Tyrosine_recombinase_XerCD"/>
</dbReference>
<dbReference type="SUPFAM" id="SSF56349">
    <property type="entry name" value="DNA breaking-rejoining enzymes"/>
    <property type="match status" value="1"/>
</dbReference>
<gene>
    <name evidence="6" type="ORF">OD750_000155</name>
</gene>
<dbReference type="Pfam" id="PF20172">
    <property type="entry name" value="DUF6538"/>
    <property type="match status" value="1"/>
</dbReference>